<dbReference type="OrthoDB" id="64791at2"/>
<dbReference type="GO" id="GO:0008233">
    <property type="term" value="F:peptidase activity"/>
    <property type="evidence" value="ECO:0007669"/>
    <property type="project" value="UniProtKB-KW"/>
</dbReference>
<dbReference type="Pfam" id="PF04586">
    <property type="entry name" value="Peptidase_S78"/>
    <property type="match status" value="1"/>
</dbReference>
<proteinExistence type="predicted"/>
<dbReference type="RefSeq" id="WP_073537021.1">
    <property type="nucleotide sequence ID" value="NZ_CP018335.1"/>
</dbReference>
<accession>A0A1L5F2Q9</accession>
<dbReference type="EMBL" id="CP018335">
    <property type="protein sequence ID" value="APM37301.1"/>
    <property type="molecule type" value="Genomic_DNA"/>
</dbReference>
<dbReference type="GO" id="GO:0006508">
    <property type="term" value="P:proteolysis"/>
    <property type="evidence" value="ECO:0007669"/>
    <property type="project" value="UniProtKB-KW"/>
</dbReference>
<sequence>MKEIRTAQIRTDSADEGLTLVGTPIVFDIPTTIHDIFGDYTEIIKRSALADTDLNDTHLLYNHDLSKVPLARTPRTMKLEKTPNGINMRASLPDTETGKEIYAAVKRQDLSGMSFAFKVPKGGDEYDPETNTRTINKIERLYEVSLTPFPAYPQTSVEARSQIEGTWNKLKDPKRKELKIKVNQILKRGK</sequence>
<evidence type="ECO:0000259" key="4">
    <source>
        <dbReference type="Pfam" id="PF04586"/>
    </source>
</evidence>
<keyword evidence="1" id="KW-1188">Viral release from host cell</keyword>
<dbReference type="AlphaFoldDB" id="A0A1L5F2Q9"/>
<evidence type="ECO:0000313" key="6">
    <source>
        <dbReference type="Proteomes" id="UP000184604"/>
    </source>
</evidence>
<dbReference type="InterPro" id="IPR054613">
    <property type="entry name" value="Peptidase_S78_dom"/>
</dbReference>
<evidence type="ECO:0000256" key="1">
    <source>
        <dbReference type="ARBA" id="ARBA00022612"/>
    </source>
</evidence>
<gene>
    <name evidence="5" type="ORF">BS101_00240</name>
</gene>
<evidence type="ECO:0000313" key="5">
    <source>
        <dbReference type="EMBL" id="APM37301.1"/>
    </source>
</evidence>
<reference evidence="5 6" key="1">
    <citation type="submission" date="2016-12" db="EMBL/GenBank/DDBJ databases">
        <title>Complete genome sequence of Clostridium kluyveri JZZ isolated from the pit mud of a Chinese flavor liquor-making factory.</title>
        <authorList>
            <person name="Wang Y."/>
        </authorList>
    </citation>
    <scope>NUCLEOTIDE SEQUENCE [LARGE SCALE GENOMIC DNA]</scope>
    <source>
        <strain evidence="5 6">JZZ</strain>
    </source>
</reference>
<keyword evidence="2" id="KW-0645">Protease</keyword>
<dbReference type="InterPro" id="IPR006433">
    <property type="entry name" value="Prohead_protease"/>
</dbReference>
<name>A0A1L5F2Q9_CLOKL</name>
<keyword evidence="3" id="KW-0378">Hydrolase</keyword>
<protein>
    <submittedName>
        <fullName evidence="5">Peptidase U35</fullName>
    </submittedName>
</protein>
<organism evidence="5 6">
    <name type="scientific">Clostridium kluyveri</name>
    <dbReference type="NCBI Taxonomy" id="1534"/>
    <lineage>
        <taxon>Bacteria</taxon>
        <taxon>Bacillati</taxon>
        <taxon>Bacillota</taxon>
        <taxon>Clostridia</taxon>
        <taxon>Eubacteriales</taxon>
        <taxon>Clostridiaceae</taxon>
        <taxon>Clostridium</taxon>
    </lineage>
</organism>
<dbReference type="NCBIfam" id="TIGR01543">
    <property type="entry name" value="proheadase_HK97"/>
    <property type="match status" value="1"/>
</dbReference>
<dbReference type="Proteomes" id="UP000184604">
    <property type="component" value="Chromosome"/>
</dbReference>
<evidence type="ECO:0000256" key="3">
    <source>
        <dbReference type="ARBA" id="ARBA00022801"/>
    </source>
</evidence>
<feature type="domain" description="Prohead serine protease" evidence="4">
    <location>
        <begin position="9"/>
        <end position="163"/>
    </location>
</feature>
<evidence type="ECO:0000256" key="2">
    <source>
        <dbReference type="ARBA" id="ARBA00022670"/>
    </source>
</evidence>